<dbReference type="InterPro" id="IPR000089">
    <property type="entry name" value="Biotin_lipoyl"/>
</dbReference>
<keyword evidence="3 4" id="KW-0450">Lipoyl</keyword>
<dbReference type="InterPro" id="IPR045257">
    <property type="entry name" value="E2/Pdx1"/>
</dbReference>
<evidence type="ECO:0000256" key="3">
    <source>
        <dbReference type="ARBA" id="ARBA00022823"/>
    </source>
</evidence>
<keyword evidence="4" id="KW-0012">Acyltransferase</keyword>
<accession>A0ABP7FEU9</accession>
<evidence type="ECO:0000256" key="5">
    <source>
        <dbReference type="SAM" id="MobiDB-lite"/>
    </source>
</evidence>
<dbReference type="InterPro" id="IPR004167">
    <property type="entry name" value="PSBD"/>
</dbReference>
<dbReference type="PROSITE" id="PS50968">
    <property type="entry name" value="BIOTINYL_LIPOYL"/>
    <property type="match status" value="1"/>
</dbReference>
<dbReference type="CDD" id="cd06849">
    <property type="entry name" value="lipoyl_domain"/>
    <property type="match status" value="1"/>
</dbReference>
<dbReference type="PANTHER" id="PTHR23151:SF90">
    <property type="entry name" value="DIHYDROLIPOYLLYSINE-RESIDUE ACETYLTRANSFERASE COMPONENT OF PYRUVATE DEHYDROGENASE COMPLEX, MITOCHONDRIAL-RELATED"/>
    <property type="match status" value="1"/>
</dbReference>
<dbReference type="EC" id="2.3.1.-" evidence="4"/>
<dbReference type="PROSITE" id="PS51826">
    <property type="entry name" value="PSBD"/>
    <property type="match status" value="1"/>
</dbReference>
<comment type="caution">
    <text evidence="8">The sequence shown here is derived from an EMBL/GenBank/DDBJ whole genome shotgun (WGS) entry which is preliminary data.</text>
</comment>
<dbReference type="PANTHER" id="PTHR23151">
    <property type="entry name" value="DIHYDROLIPOAMIDE ACETYL/SUCCINYL-TRANSFERASE-RELATED"/>
    <property type="match status" value="1"/>
</dbReference>
<evidence type="ECO:0000259" key="6">
    <source>
        <dbReference type="PROSITE" id="PS50968"/>
    </source>
</evidence>
<reference evidence="9" key="1">
    <citation type="journal article" date="2019" name="Int. J. Syst. Evol. Microbiol.">
        <title>The Global Catalogue of Microorganisms (GCM) 10K type strain sequencing project: providing services to taxonomists for standard genome sequencing and annotation.</title>
        <authorList>
            <consortium name="The Broad Institute Genomics Platform"/>
            <consortium name="The Broad Institute Genome Sequencing Center for Infectious Disease"/>
            <person name="Wu L."/>
            <person name="Ma J."/>
        </authorList>
    </citation>
    <scope>NUCLEOTIDE SEQUENCE [LARGE SCALE GENOMIC DNA]</scope>
    <source>
        <strain evidence="9">JCM 16949</strain>
    </source>
</reference>
<dbReference type="InterPro" id="IPR011053">
    <property type="entry name" value="Single_hybrid_motif"/>
</dbReference>
<evidence type="ECO:0000256" key="1">
    <source>
        <dbReference type="ARBA" id="ARBA00001938"/>
    </source>
</evidence>
<dbReference type="Gene3D" id="2.40.50.100">
    <property type="match status" value="1"/>
</dbReference>
<dbReference type="EMBL" id="BAABAE010000003">
    <property type="protein sequence ID" value="GAA3737307.1"/>
    <property type="molecule type" value="Genomic_DNA"/>
</dbReference>
<evidence type="ECO:0000313" key="9">
    <source>
        <dbReference type="Proteomes" id="UP001501004"/>
    </source>
</evidence>
<dbReference type="Pfam" id="PF00364">
    <property type="entry name" value="Biotin_lipoyl"/>
    <property type="match status" value="1"/>
</dbReference>
<evidence type="ECO:0000256" key="4">
    <source>
        <dbReference type="RuleBase" id="RU003423"/>
    </source>
</evidence>
<feature type="compositionally biased region" description="Low complexity" evidence="5">
    <location>
        <begin position="102"/>
        <end position="122"/>
    </location>
</feature>
<evidence type="ECO:0000256" key="2">
    <source>
        <dbReference type="ARBA" id="ARBA00007317"/>
    </source>
</evidence>
<dbReference type="Proteomes" id="UP001501004">
    <property type="component" value="Unassembled WGS sequence"/>
</dbReference>
<dbReference type="SUPFAM" id="SSF47005">
    <property type="entry name" value="Peripheral subunit-binding domain of 2-oxo acid dehydrogenase complex"/>
    <property type="match status" value="1"/>
</dbReference>
<dbReference type="SUPFAM" id="SSF51230">
    <property type="entry name" value="Single hybrid motif"/>
    <property type="match status" value="1"/>
</dbReference>
<dbReference type="Gene3D" id="3.30.559.10">
    <property type="entry name" value="Chloramphenicol acetyltransferase-like domain"/>
    <property type="match status" value="1"/>
</dbReference>
<protein>
    <recommendedName>
        <fullName evidence="4">Dihydrolipoamide acetyltransferase component of pyruvate dehydrogenase complex</fullName>
        <ecNumber evidence="4">2.3.1.-</ecNumber>
    </recommendedName>
</protein>
<sequence>MSEVVMPRLSDTMEEGELSKWLKNVGDPVAKGDVLAEIETDKATMDLEAFEAGVLEQQLVEAGSVVPIGTPVAVIGDGSGSAAKPAPAPAAETPAEQQDTGPVEPTSSPVEPTSSPVEPVETGSRQAPSGKPVVEPSTPAVGKPRTSPLARKIAKEHGIDLAALTGSGTQGRIVRADVEAAIAAGTGMATPAAPATSSGAAAAPASTPTPGTDQHREDERIPANRLRSVAAKRLTQSQAVPHFFLTSVVDVEKLLAFRGQVNEALAAQNLKASVNDVIVRAVAVALRQHPEANASWVDDAEGQAVVRHARVNVGIAVATDAGLLVPVIRDADRKTLGQISTETVALAEKARDGKLSLDEMTGGTFSVSNLGMFGIDQFTAVINPPEAAILAVGAASPVPVLRDGVLVDVPKLRITLTVDHRVMDGAIAAGFLRDLVGILEQPLRMLL</sequence>
<feature type="compositionally biased region" description="Low complexity" evidence="5">
    <location>
        <begin position="192"/>
        <end position="212"/>
    </location>
</feature>
<dbReference type="InterPro" id="IPR001078">
    <property type="entry name" value="2-oxoacid_DH_actylTfrase"/>
</dbReference>
<dbReference type="Gene3D" id="4.10.320.10">
    <property type="entry name" value="E3-binding domain"/>
    <property type="match status" value="1"/>
</dbReference>
<comment type="cofactor">
    <cofactor evidence="1 4">
        <name>(R)-lipoate</name>
        <dbReference type="ChEBI" id="CHEBI:83088"/>
    </cofactor>
</comment>
<dbReference type="RefSeq" id="WP_344754633.1">
    <property type="nucleotide sequence ID" value="NZ_BAABAE010000003.1"/>
</dbReference>
<dbReference type="InterPro" id="IPR003016">
    <property type="entry name" value="2-oxoA_DH_lipoyl-BS"/>
</dbReference>
<gene>
    <name evidence="8" type="ORF">GCM10022239_11330</name>
</gene>
<dbReference type="Pfam" id="PF02817">
    <property type="entry name" value="E3_binding"/>
    <property type="match status" value="1"/>
</dbReference>
<name>A0ABP7FEU9_9MICO</name>
<dbReference type="InterPro" id="IPR036625">
    <property type="entry name" value="E3-bd_dom_sf"/>
</dbReference>
<evidence type="ECO:0000259" key="7">
    <source>
        <dbReference type="PROSITE" id="PS51826"/>
    </source>
</evidence>
<feature type="domain" description="Lipoyl-binding" evidence="6">
    <location>
        <begin position="1"/>
        <end position="76"/>
    </location>
</feature>
<feature type="domain" description="Peripheral subunit-binding (PSBD)" evidence="7">
    <location>
        <begin position="145"/>
        <end position="182"/>
    </location>
</feature>
<evidence type="ECO:0000313" key="8">
    <source>
        <dbReference type="EMBL" id="GAA3737307.1"/>
    </source>
</evidence>
<organism evidence="8 9">
    <name type="scientific">Leifsonella bigeumensis</name>
    <dbReference type="NCBI Taxonomy" id="433643"/>
    <lineage>
        <taxon>Bacteria</taxon>
        <taxon>Bacillati</taxon>
        <taxon>Actinomycetota</taxon>
        <taxon>Actinomycetes</taxon>
        <taxon>Micrococcales</taxon>
        <taxon>Microbacteriaceae</taxon>
        <taxon>Leifsonella</taxon>
    </lineage>
</organism>
<dbReference type="InterPro" id="IPR023213">
    <property type="entry name" value="CAT-like_dom_sf"/>
</dbReference>
<keyword evidence="4" id="KW-0808">Transferase</keyword>
<proteinExistence type="inferred from homology"/>
<keyword evidence="9" id="KW-1185">Reference proteome</keyword>
<feature type="region of interest" description="Disordered" evidence="5">
    <location>
        <begin position="78"/>
        <end position="149"/>
    </location>
</feature>
<dbReference type="SUPFAM" id="SSF52777">
    <property type="entry name" value="CoA-dependent acyltransferases"/>
    <property type="match status" value="1"/>
</dbReference>
<feature type="region of interest" description="Disordered" evidence="5">
    <location>
        <begin position="192"/>
        <end position="218"/>
    </location>
</feature>
<dbReference type="PROSITE" id="PS00189">
    <property type="entry name" value="LIPOYL"/>
    <property type="match status" value="1"/>
</dbReference>
<comment type="similarity">
    <text evidence="2 4">Belongs to the 2-oxoacid dehydrogenase family.</text>
</comment>
<feature type="compositionally biased region" description="Low complexity" evidence="5">
    <location>
        <begin position="82"/>
        <end position="95"/>
    </location>
</feature>
<dbReference type="Pfam" id="PF00198">
    <property type="entry name" value="2-oxoacid_dh"/>
    <property type="match status" value="1"/>
</dbReference>